<keyword evidence="4" id="KW-1185">Reference proteome</keyword>
<evidence type="ECO:0000313" key="4">
    <source>
        <dbReference type="Proteomes" id="UP000198881"/>
    </source>
</evidence>
<feature type="transmembrane region" description="Helical" evidence="2">
    <location>
        <begin position="105"/>
        <end position="124"/>
    </location>
</feature>
<dbReference type="EMBL" id="FPCG01000003">
    <property type="protein sequence ID" value="SFV22210.1"/>
    <property type="molecule type" value="Genomic_DNA"/>
</dbReference>
<feature type="transmembrane region" description="Helical" evidence="2">
    <location>
        <begin position="130"/>
        <end position="155"/>
    </location>
</feature>
<dbReference type="STRING" id="574650.SAMN04487966_103257"/>
<dbReference type="RefSeq" id="WP_091695917.1">
    <property type="nucleotide sequence ID" value="NZ_FPCG01000003.1"/>
</dbReference>
<sequence>MDQTRTGPTTATTDPARRRGLARVLVACSVLAVVLRPVASAVLFPSGDFGMVGSRFARLISIVNVTNLLLTLVAAGLAVAVIVLGAMSLKQRGPGSSGWHETTGMSCVAAAVLVLCPPFHVVVAEPEALMTLHLVTSAVAVLASVMGLVFVGLALRGSGQSHDHRDHPTHHAPGRALLATVLAAGALMVLTVGSTGLFVPLDGPRLPWLQPLVLIVVTVMAVLGLVLAVRARRDDGAVPAAEESGAVAAPQAPQAPQTVRAPQTETDRGLLAARLLGTPAAMLLLVLSLVFGEFVVGLMLVAGVGAVIAVIAAVVEARRRTDGRRWLDAIGEILVPGALLITPVAVLIMSITDETGWGALAGLLWGGLLSILVGLIGLVFTVVSVIGGRHESPISAISALATAATFTPVALLVPLLGAGSGEPVVAVIAGLFLLVGLIASGIAVAQRHDRF</sequence>
<feature type="transmembrane region" description="Helical" evidence="2">
    <location>
        <begin position="56"/>
        <end position="84"/>
    </location>
</feature>
<feature type="transmembrane region" description="Helical" evidence="2">
    <location>
        <begin position="21"/>
        <end position="44"/>
    </location>
</feature>
<feature type="transmembrane region" description="Helical" evidence="2">
    <location>
        <begin position="176"/>
        <end position="199"/>
    </location>
</feature>
<name>A0A1I7MJY8_9MICC</name>
<evidence type="ECO:0000256" key="2">
    <source>
        <dbReference type="SAM" id="Phobius"/>
    </source>
</evidence>
<dbReference type="AlphaFoldDB" id="A0A1I7MJY8"/>
<gene>
    <name evidence="3" type="ORF">SAMN04487966_103257</name>
</gene>
<proteinExistence type="predicted"/>
<evidence type="ECO:0000256" key="1">
    <source>
        <dbReference type="SAM" id="MobiDB-lite"/>
    </source>
</evidence>
<feature type="transmembrane region" description="Helical" evidence="2">
    <location>
        <begin position="329"/>
        <end position="351"/>
    </location>
</feature>
<feature type="transmembrane region" description="Helical" evidence="2">
    <location>
        <begin position="297"/>
        <end position="317"/>
    </location>
</feature>
<organism evidence="3 4">
    <name type="scientific">Micrococcus terreus</name>
    <dbReference type="NCBI Taxonomy" id="574650"/>
    <lineage>
        <taxon>Bacteria</taxon>
        <taxon>Bacillati</taxon>
        <taxon>Actinomycetota</taxon>
        <taxon>Actinomycetes</taxon>
        <taxon>Micrococcales</taxon>
        <taxon>Micrococcaceae</taxon>
        <taxon>Micrococcus</taxon>
    </lineage>
</organism>
<feature type="compositionally biased region" description="Low complexity" evidence="1">
    <location>
        <begin position="246"/>
        <end position="263"/>
    </location>
</feature>
<feature type="transmembrane region" description="Helical" evidence="2">
    <location>
        <begin position="363"/>
        <end position="387"/>
    </location>
</feature>
<accession>A0A1I7MJY8</accession>
<dbReference type="Proteomes" id="UP000198881">
    <property type="component" value="Unassembled WGS sequence"/>
</dbReference>
<feature type="transmembrane region" description="Helical" evidence="2">
    <location>
        <begin position="270"/>
        <end position="291"/>
    </location>
</feature>
<keyword evidence="2" id="KW-0472">Membrane</keyword>
<evidence type="ECO:0008006" key="5">
    <source>
        <dbReference type="Google" id="ProtNLM"/>
    </source>
</evidence>
<keyword evidence="2" id="KW-1133">Transmembrane helix</keyword>
<feature type="transmembrane region" description="Helical" evidence="2">
    <location>
        <begin position="424"/>
        <end position="445"/>
    </location>
</feature>
<feature type="transmembrane region" description="Helical" evidence="2">
    <location>
        <begin position="211"/>
        <end position="229"/>
    </location>
</feature>
<protein>
    <recommendedName>
        <fullName evidence="5">DUF998 domain-containing protein</fullName>
    </recommendedName>
</protein>
<keyword evidence="2" id="KW-0812">Transmembrane</keyword>
<feature type="region of interest" description="Disordered" evidence="1">
    <location>
        <begin position="242"/>
        <end position="263"/>
    </location>
</feature>
<reference evidence="3 4" key="1">
    <citation type="submission" date="2016-10" db="EMBL/GenBank/DDBJ databases">
        <authorList>
            <person name="de Groot N.N."/>
        </authorList>
    </citation>
    <scope>NUCLEOTIDE SEQUENCE [LARGE SCALE GENOMIC DNA]</scope>
    <source>
        <strain evidence="3 4">CGMCC 1.7054</strain>
    </source>
</reference>
<evidence type="ECO:0000313" key="3">
    <source>
        <dbReference type="EMBL" id="SFV22210.1"/>
    </source>
</evidence>
<feature type="transmembrane region" description="Helical" evidence="2">
    <location>
        <begin position="394"/>
        <end position="418"/>
    </location>
</feature>